<dbReference type="EMBL" id="AGWJ02000035">
    <property type="protein sequence ID" value="EHO77217.1"/>
    <property type="molecule type" value="Genomic_DNA"/>
</dbReference>
<sequence>MSKEKEIEEVKELDKILGAKKKEKKQDIITQEDMKEFFADEIFKDDEYLREKSCEIINLNAKASLTLGRIFTEVADKYLNNKTGTYELWIDKMGYNKRTALRHRARYMLYTKTINQESKSLIAGLSVRDLEKIMKNPDEFIPFLDDGISKEDLENLLESETMKNATNKKINFESGNYEESIKVQFRNFIDIAEKVEEKIAVLDEKEKEELDRYLKKIEKILNK</sequence>
<gene>
    <name evidence="2" type="ORF">HMPREF0402_03521</name>
</gene>
<dbReference type="Proteomes" id="UP000003233">
    <property type="component" value="Unassembled WGS sequence"/>
</dbReference>
<keyword evidence="1" id="KW-0175">Coiled coil</keyword>
<evidence type="ECO:0000313" key="3">
    <source>
        <dbReference type="Proteomes" id="UP000003233"/>
    </source>
</evidence>
<proteinExistence type="predicted"/>
<feature type="coiled-coil region" evidence="1">
    <location>
        <begin position="192"/>
        <end position="223"/>
    </location>
</feature>
<dbReference type="AlphaFoldDB" id="H1PYM8"/>
<keyword evidence="3" id="KW-1185">Reference proteome</keyword>
<organism evidence="2 3">
    <name type="scientific">Fusobacterium ulcerans 12-1B</name>
    <dbReference type="NCBI Taxonomy" id="457404"/>
    <lineage>
        <taxon>Bacteria</taxon>
        <taxon>Fusobacteriati</taxon>
        <taxon>Fusobacteriota</taxon>
        <taxon>Fusobacteriia</taxon>
        <taxon>Fusobacteriales</taxon>
        <taxon>Fusobacteriaceae</taxon>
        <taxon>Fusobacterium</taxon>
    </lineage>
</organism>
<name>H1PYM8_9FUSO</name>
<dbReference type="BioCyc" id="FSP457404-HMP:GTSQ-3576-MONOMER"/>
<protein>
    <recommendedName>
        <fullName evidence="4">DUF3102 domain-containing protein</fullName>
    </recommendedName>
</protein>
<comment type="caution">
    <text evidence="2">The sequence shown here is derived from an EMBL/GenBank/DDBJ whole genome shotgun (WGS) entry which is preliminary data.</text>
</comment>
<evidence type="ECO:0000313" key="2">
    <source>
        <dbReference type="EMBL" id="EHO77217.1"/>
    </source>
</evidence>
<accession>H1PYM8</accession>
<evidence type="ECO:0000256" key="1">
    <source>
        <dbReference type="SAM" id="Coils"/>
    </source>
</evidence>
<dbReference type="HOGENOM" id="CLU_1188566_0_0_0"/>
<dbReference type="RefSeq" id="WP_008699484.1">
    <property type="nucleotide sequence ID" value="NZ_KE161012.1"/>
</dbReference>
<evidence type="ECO:0008006" key="4">
    <source>
        <dbReference type="Google" id="ProtNLM"/>
    </source>
</evidence>
<dbReference type="PATRIC" id="fig|457404.5.peg.3504"/>
<reference evidence="2 3" key="1">
    <citation type="submission" date="2012-07" db="EMBL/GenBank/DDBJ databases">
        <title>The Genome Sequence of Fusobacterium ulcerans 12_1B.</title>
        <authorList>
            <consortium name="The Broad Institute Genome Sequencing Platform"/>
            <person name="Earl A."/>
            <person name="Ward D."/>
            <person name="Feldgarden M."/>
            <person name="Gevers D."/>
            <person name="Strauss J."/>
            <person name="Ambrose C.E."/>
            <person name="Allen-Vercoe E."/>
            <person name="Walker B."/>
            <person name="Young S.K."/>
            <person name="Zeng Q."/>
            <person name="Gargeya S."/>
            <person name="Fitzgerald M."/>
            <person name="Haas B."/>
            <person name="Abouelleil A."/>
            <person name="Alvarado L."/>
            <person name="Arachchi H.M."/>
            <person name="Berlin A.M."/>
            <person name="Chapman S.B."/>
            <person name="Goldberg J."/>
            <person name="Griggs A."/>
            <person name="Gujja S."/>
            <person name="Hansen M."/>
            <person name="Howarth C."/>
            <person name="Imamovic A."/>
            <person name="Larimer J."/>
            <person name="McCowen C."/>
            <person name="Montmayeur A."/>
            <person name="Murphy C."/>
            <person name="Neiman D."/>
            <person name="Pearson M."/>
            <person name="Priest M."/>
            <person name="Roberts A."/>
            <person name="Saif S."/>
            <person name="Shea T."/>
            <person name="Sisk P."/>
            <person name="Sykes S."/>
            <person name="Wortman J."/>
            <person name="Nusbaum C."/>
            <person name="Birren B."/>
        </authorList>
    </citation>
    <scope>NUCLEOTIDE SEQUENCE [LARGE SCALE GENOMIC DNA]</scope>
    <source>
        <strain evidence="2 3">12_1B</strain>
    </source>
</reference>